<protein>
    <recommendedName>
        <fullName evidence="5">Cleavage/polyadenylation specificity factor A subunit N-terminal domain-containing protein</fullName>
    </recommendedName>
</protein>
<comment type="caution">
    <text evidence="3">The sequence shown here is derived from an EMBL/GenBank/DDBJ whole genome shotgun (WGS) entry which is preliminary data.</text>
</comment>
<dbReference type="Proteomes" id="UP000784919">
    <property type="component" value="Unassembled WGS sequence"/>
</dbReference>
<evidence type="ECO:0000259" key="2">
    <source>
        <dbReference type="Pfam" id="PF23726"/>
    </source>
</evidence>
<dbReference type="PANTHER" id="PTHR10644">
    <property type="entry name" value="DNA REPAIR/RNA PROCESSING CPSF FAMILY"/>
    <property type="match status" value="1"/>
</dbReference>
<dbReference type="InterPro" id="IPR018846">
    <property type="entry name" value="Beta-prop_RSE1/DDB1/CPSF1_1st"/>
</dbReference>
<evidence type="ECO:0008006" key="5">
    <source>
        <dbReference type="Google" id="ProtNLM"/>
    </source>
</evidence>
<dbReference type="Pfam" id="PF10433">
    <property type="entry name" value="Beta-prop_RSE1_1st"/>
    <property type="match status" value="1"/>
</dbReference>
<evidence type="ECO:0000259" key="1">
    <source>
        <dbReference type="Pfam" id="PF10433"/>
    </source>
</evidence>
<dbReference type="InterPro" id="IPR015943">
    <property type="entry name" value="WD40/YVTN_repeat-like_dom_sf"/>
</dbReference>
<feature type="domain" description="RSE1/DDB1/CPSF1 first beta-propeller" evidence="1">
    <location>
        <begin position="56"/>
        <end position="466"/>
    </location>
</feature>
<evidence type="ECO:0000313" key="3">
    <source>
        <dbReference type="EMBL" id="KAG5960282.1"/>
    </source>
</evidence>
<dbReference type="SUPFAM" id="SSF82171">
    <property type="entry name" value="DPP6 N-terminal domain-like"/>
    <property type="match status" value="1"/>
</dbReference>
<dbReference type="Pfam" id="PF23726">
    <property type="entry name" value="Beta-prop_RSE1_2nd"/>
    <property type="match status" value="1"/>
</dbReference>
<evidence type="ECO:0000313" key="4">
    <source>
        <dbReference type="Proteomes" id="UP000784919"/>
    </source>
</evidence>
<dbReference type="InterPro" id="IPR058543">
    <property type="entry name" value="Beta-prop_RSE1/DDB1/CPSF1_2nd"/>
</dbReference>
<reference evidence="3" key="1">
    <citation type="journal article" date="2020" name="bioRxiv">
        <title>Whole genome comparisons of ergot fungi reveals the divergence and evolution of species within the genus Claviceps are the result of varying mechanisms driving genome evolution and host range expansion.</title>
        <authorList>
            <person name="Wyka S.A."/>
            <person name="Mondo S.J."/>
            <person name="Liu M."/>
            <person name="Dettman J."/>
            <person name="Nalam V."/>
            <person name="Broders K.D."/>
        </authorList>
    </citation>
    <scope>NUCLEOTIDE SEQUENCE</scope>
    <source>
        <strain evidence="3">CCC 1102</strain>
    </source>
</reference>
<dbReference type="OrthoDB" id="20774at2759"/>
<feature type="domain" description="RSE1/DDB1/CPSF1 second beta-propeller" evidence="2">
    <location>
        <begin position="553"/>
        <end position="731"/>
    </location>
</feature>
<proteinExistence type="predicted"/>
<dbReference type="InterPro" id="IPR050358">
    <property type="entry name" value="RSE1/DDB1/CFT1"/>
</dbReference>
<dbReference type="EMBL" id="SRPS01000291">
    <property type="protein sequence ID" value="KAG5960282.1"/>
    <property type="molecule type" value="Genomic_DNA"/>
</dbReference>
<organism evidence="3 4">
    <name type="scientific">Claviceps arundinis</name>
    <dbReference type="NCBI Taxonomy" id="1623583"/>
    <lineage>
        <taxon>Eukaryota</taxon>
        <taxon>Fungi</taxon>
        <taxon>Dikarya</taxon>
        <taxon>Ascomycota</taxon>
        <taxon>Pezizomycotina</taxon>
        <taxon>Sordariomycetes</taxon>
        <taxon>Hypocreomycetidae</taxon>
        <taxon>Hypocreales</taxon>
        <taxon>Clavicipitaceae</taxon>
        <taxon>Claviceps</taxon>
    </lineage>
</organism>
<dbReference type="Gene3D" id="2.130.10.10">
    <property type="entry name" value="YVTN repeat-like/Quinoprotein amine dehydrogenase"/>
    <property type="match status" value="1"/>
</dbReference>
<sequence length="1341" mass="149015">MAFQTSILREGEWVTETVNLQAALEASSIQREATTAHLKPPTCGVLSRTVVESPIVHWILPARLRSKAYNDIAFVGDHFVQISELQPDGQLHEVARKDDFGCRIRGAAVLGDSLQHGLDNDDDAAMIKSEDEDTLMQEPSESGDAFHDQALAPQLLVLMLESGGTVYICLRWEPESGLTFVFTKHESPVNLTYMGHLLSLNSTSRYMAAASPDGILVVHELRPRHEIDAQYRLNGSLDPVRSHRIRAFKGIIQKVQFLYPRTGDDSHIILILMITKKERISAEPITRMVLYEWELGQDLNHVFAMENMGTRVPKEHRMPSLLIPLRFSTAFMIVSQLEIGIVKNSLSGVAVFETLPANPPGRTRLHHGLAEPLWTAWSRPFRRKQYFEKTDIIYLAREDGAILHIEIDAPDLMLSVVNVGPLDANINTAFTTAYDIFADVLVIGGDSGPGGVWKLAPRTELERVSVLPNWSPVVDVATSARSSLSESNKYSSKPDMLFSASGRGMKGTLTQWRWGIQGRIGLELDPGEPTRRSWGFFMGRTPKAHGLYGLLALPDASSVLRFSEDLAQVDSLEADKTAFDLASRTLDAHQTDSGLIIQVTERCISLITASHNARHYLEDILPMENRTAENAFCGNDVVVLGTTSSLSAYQIHIIAINGMRTSLVQSWDVPGEVTCGSIFEVTGNTLVIVASAVDGVSWISVSSLDGKLITSQVLNRKSNLVFLEDQSSQEQARDLYDFEPLTSICVVYASFDATIFVAGTRCGHLLTIRLCVKELQPISWKSEVMGVAPVDVFPMHGPFDGVTAALACVDNNLVMMTQFSETHLHFQSKNYIWLTDSNNPSMPSPRVHLAFSLGLSLSGHAGHTSIMVLADSGLLFADLSPHYALVPRCIPLHGTPTRVIYSHAWNCLVVAMLRGDKPTLEFIDVDTGKHIAVASDKDKNQLEFISGLGHPGDRIYGLSEWLYVKDGKTFAFLLVGTKDGRLLIISVNKLEARFAESNGPRLQYWTRYKKLFGEPIYSIVGDEDGIIFCVDRTIHWDVLDLTEKKLKGMKEYDLDSPATSLRVSRGKILALTTLHSLEVINHRTALDNDNNHNSNKDMVLQHTDGSARMTVHTIDIGTNKGFPSDSRWPVTMLSDTKGGIAGIWIPWNQQNKECEVVFESSLPKSVRRFVYSNSRPSWVKVEGQPRYGVIASTDAGTDVLGVSLDGSLRHFTLIDVELWRLLSLTQILAQRSPYFKPPGNSISCSQSRCSDEGLDLPPRLHPRLMHVDGDVLSQCLKHRMLEQIVGKGDELELFFNYLDRLEGGRWTKDFRHGIGQTEEEHKSAYFRLGYGVLAYLLSPVL</sequence>
<name>A0A9P7MMS7_9HYPO</name>
<accession>A0A9P7MMS7</accession>
<gene>
    <name evidence="3" type="ORF">E4U56_004467</name>
</gene>